<accession>A0A7C5Q7T3</accession>
<dbReference type="InterPro" id="IPR009875">
    <property type="entry name" value="PilZ_domain"/>
</dbReference>
<reference evidence="2" key="1">
    <citation type="journal article" date="2020" name="mSystems">
        <title>Genome- and Community-Level Interaction Insights into Carbon Utilization and Element Cycling Functions of Hydrothermarchaeota in Hydrothermal Sediment.</title>
        <authorList>
            <person name="Zhou Z."/>
            <person name="Liu Y."/>
            <person name="Xu W."/>
            <person name="Pan J."/>
            <person name="Luo Z.H."/>
            <person name="Li M."/>
        </authorList>
    </citation>
    <scope>NUCLEOTIDE SEQUENCE [LARGE SCALE GENOMIC DNA]</scope>
    <source>
        <strain evidence="2">HyVt-501</strain>
    </source>
</reference>
<comment type="caution">
    <text evidence="2">The sequence shown here is derived from an EMBL/GenBank/DDBJ whole genome shotgun (WGS) entry which is preliminary data.</text>
</comment>
<dbReference type="Proteomes" id="UP000885792">
    <property type="component" value="Unassembled WGS sequence"/>
</dbReference>
<proteinExistence type="predicted"/>
<dbReference type="EMBL" id="DRNB01000060">
    <property type="protein sequence ID" value="HHJ63615.1"/>
    <property type="molecule type" value="Genomic_DNA"/>
</dbReference>
<name>A0A7C5Q7T3_AQUAO</name>
<gene>
    <name evidence="2" type="ORF">ENJ61_01780</name>
</gene>
<feature type="domain" description="PilZ" evidence="1">
    <location>
        <begin position="98"/>
        <end position="214"/>
    </location>
</feature>
<organism evidence="2">
    <name type="scientific">Aquifex aeolicus</name>
    <dbReference type="NCBI Taxonomy" id="63363"/>
    <lineage>
        <taxon>Bacteria</taxon>
        <taxon>Pseudomonadati</taxon>
        <taxon>Aquificota</taxon>
        <taxon>Aquificia</taxon>
        <taxon>Aquificales</taxon>
        <taxon>Aquificaceae</taxon>
        <taxon>Aquifex</taxon>
    </lineage>
</organism>
<sequence length="229" mass="26675">MKLRVSEIFRKGSTYDVVTKYKEIPVRARFRLRWTDDEGRLLGFEWGKTHLRSAFSTVDPVYVRLDSKEYAQTQVFSNLGKELVLMVENFVGPPEFIRRRSVRVEPDKNKPVAVEVIFEDREFKTSAKDVSETGVGVILKGDSDREFITFLRNSFREQEENEALEFSVRLHLPECGVVSGKGRLRNVVSLGTDLRLGLEISFPREELNRVRRYVITRQKEIIKSLRMVE</sequence>
<evidence type="ECO:0000313" key="2">
    <source>
        <dbReference type="EMBL" id="HHJ63615.1"/>
    </source>
</evidence>
<evidence type="ECO:0000259" key="1">
    <source>
        <dbReference type="Pfam" id="PF07238"/>
    </source>
</evidence>
<dbReference type="AlphaFoldDB" id="A0A7C5Q7T3"/>
<dbReference type="GO" id="GO:0035438">
    <property type="term" value="F:cyclic-di-GMP binding"/>
    <property type="evidence" value="ECO:0007669"/>
    <property type="project" value="InterPro"/>
</dbReference>
<protein>
    <submittedName>
        <fullName evidence="2">PilZ domain-containing protein</fullName>
    </submittedName>
</protein>
<dbReference type="Pfam" id="PF07238">
    <property type="entry name" value="PilZ"/>
    <property type="match status" value="1"/>
</dbReference>